<sequence length="157" mass="17341">MHGDQELQREELASGHGVICTITSVATDSPMWKVVFSYPDLPTLKHGDKLVIAGTPLIVLEVHEIDFDSHTMMLKPMWKNAKPKAGALGMAPTSKEWRGKELVLIDEMPYGIDERRATMTHRKKSSGSDITDLIVARPRRHAALDDDGPVLASGDDQ</sequence>
<accession>A0A6J6N9A4</accession>
<name>A0A6J6N9A4_9ZZZZ</name>
<protein>
    <submittedName>
        <fullName evidence="1">Unannotated protein</fullName>
    </submittedName>
</protein>
<dbReference type="AlphaFoldDB" id="A0A6J6N9A4"/>
<evidence type="ECO:0000313" key="1">
    <source>
        <dbReference type="EMBL" id="CAB4683241.1"/>
    </source>
</evidence>
<dbReference type="EMBL" id="CAEZXA010000142">
    <property type="protein sequence ID" value="CAB4683241.1"/>
    <property type="molecule type" value="Genomic_DNA"/>
</dbReference>
<gene>
    <name evidence="1" type="ORF">UFOPK2334_01306</name>
</gene>
<organism evidence="1">
    <name type="scientific">freshwater metagenome</name>
    <dbReference type="NCBI Taxonomy" id="449393"/>
    <lineage>
        <taxon>unclassified sequences</taxon>
        <taxon>metagenomes</taxon>
        <taxon>ecological metagenomes</taxon>
    </lineage>
</organism>
<proteinExistence type="predicted"/>
<reference evidence="1" key="1">
    <citation type="submission" date="2020-05" db="EMBL/GenBank/DDBJ databases">
        <authorList>
            <person name="Chiriac C."/>
            <person name="Salcher M."/>
            <person name="Ghai R."/>
            <person name="Kavagutti S V."/>
        </authorList>
    </citation>
    <scope>NUCLEOTIDE SEQUENCE</scope>
</reference>